<keyword evidence="2" id="KW-1185">Reference proteome</keyword>
<accession>A0AAV3U533</accession>
<dbReference type="AlphaFoldDB" id="A0AAV3U533"/>
<evidence type="ECO:0000313" key="2">
    <source>
        <dbReference type="Proteomes" id="UP001409585"/>
    </source>
</evidence>
<dbReference type="Proteomes" id="UP001409585">
    <property type="component" value="Unassembled WGS sequence"/>
</dbReference>
<evidence type="ECO:0000313" key="1">
    <source>
        <dbReference type="EMBL" id="GAA4949901.1"/>
    </source>
</evidence>
<reference evidence="2" key="1">
    <citation type="journal article" date="2019" name="Int. J. Syst. Evol. Microbiol.">
        <title>The Global Catalogue of Microorganisms (GCM) 10K type strain sequencing project: providing services to taxonomists for standard genome sequencing and annotation.</title>
        <authorList>
            <consortium name="The Broad Institute Genomics Platform"/>
            <consortium name="The Broad Institute Genome Sequencing Center for Infectious Disease"/>
            <person name="Wu L."/>
            <person name="Ma J."/>
        </authorList>
    </citation>
    <scope>NUCLEOTIDE SEQUENCE [LARGE SCALE GENOMIC DNA]</scope>
    <source>
        <strain evidence="2">JCM 19134</strain>
    </source>
</reference>
<proteinExistence type="predicted"/>
<dbReference type="Gene3D" id="1.10.287.2500">
    <property type="match status" value="1"/>
</dbReference>
<dbReference type="InterPro" id="IPR049070">
    <property type="entry name" value="T6SS_Tsi2-like"/>
</dbReference>
<organism evidence="1 2">
    <name type="scientific">Halioxenophilus aromaticivorans</name>
    <dbReference type="NCBI Taxonomy" id="1306992"/>
    <lineage>
        <taxon>Bacteria</taxon>
        <taxon>Pseudomonadati</taxon>
        <taxon>Pseudomonadota</taxon>
        <taxon>Gammaproteobacteria</taxon>
        <taxon>Alteromonadales</taxon>
        <taxon>Alteromonadaceae</taxon>
        <taxon>Halioxenophilus</taxon>
    </lineage>
</organism>
<name>A0AAV3U533_9ALTE</name>
<dbReference type="Pfam" id="PF21643">
    <property type="entry name" value="T6SS_Tsi2-like"/>
    <property type="match status" value="1"/>
</dbReference>
<gene>
    <name evidence="1" type="ORF">GCM10025791_32720</name>
</gene>
<protein>
    <submittedName>
        <fullName evidence="1">Uncharacterized protein</fullName>
    </submittedName>
</protein>
<dbReference type="InterPro" id="IPR053756">
    <property type="entry name" value="Toxin_immunity_effector"/>
</dbReference>
<dbReference type="RefSeq" id="WP_345424740.1">
    <property type="nucleotide sequence ID" value="NZ_AP031496.1"/>
</dbReference>
<sequence length="75" mass="8693">MVELSLSTILVSFQSVQKQIVYFEGLLESETVRDKGEIQELLHTYDQAAENLKEVYTSMRHTTSNFPPYEKLIKP</sequence>
<dbReference type="EMBL" id="BAABLX010000028">
    <property type="protein sequence ID" value="GAA4949901.1"/>
    <property type="molecule type" value="Genomic_DNA"/>
</dbReference>
<comment type="caution">
    <text evidence="1">The sequence shown here is derived from an EMBL/GenBank/DDBJ whole genome shotgun (WGS) entry which is preliminary data.</text>
</comment>